<reference evidence="1" key="1">
    <citation type="journal article" date="2015" name="Nature">
        <title>Complex archaea that bridge the gap between prokaryotes and eukaryotes.</title>
        <authorList>
            <person name="Spang A."/>
            <person name="Saw J.H."/>
            <person name="Jorgensen S.L."/>
            <person name="Zaremba-Niedzwiedzka K."/>
            <person name="Martijn J."/>
            <person name="Lind A.E."/>
            <person name="van Eijk R."/>
            <person name="Schleper C."/>
            <person name="Guy L."/>
            <person name="Ettema T.J."/>
        </authorList>
    </citation>
    <scope>NUCLEOTIDE SEQUENCE</scope>
</reference>
<accession>A0A0F9U0G2</accession>
<name>A0A0F9U0G2_9ZZZZ</name>
<gene>
    <name evidence="1" type="ORF">LCGC14_0588700</name>
</gene>
<evidence type="ECO:0000313" key="1">
    <source>
        <dbReference type="EMBL" id="KKN54816.1"/>
    </source>
</evidence>
<organism evidence="1">
    <name type="scientific">marine sediment metagenome</name>
    <dbReference type="NCBI Taxonomy" id="412755"/>
    <lineage>
        <taxon>unclassified sequences</taxon>
        <taxon>metagenomes</taxon>
        <taxon>ecological metagenomes</taxon>
    </lineage>
</organism>
<sequence length="497" mass="54626">MRKNIAGQKWVVYAYNTSTDLPVTGDAVNITANLRIDGAAANAVDDTNPTELEEGYYVFDISQAETNGNQILIAPSSVTGSVRVVGVPEAVWTTPLNFSGGDFAITLTVRTTGSVPISGIAVWVNSTNDRSETVSGVKYTDTNGQVVFNLEYTTYYVFCRLSGYSFAASQFTASAGNVSFTLDIASTTVTGTASTYGDSFLSRNIVEVRDYLDEPTIKAKYDDNKIISVLEKAYIIVFNEINRNSKTPAVVKLPIDVAQNTLKYVLPHTLGSLYAVYNQDETGGKVFYDSRGRYNSAGRGMWMEGQTLNLQTTEMYGIGLTLIAEYIPNGVARLHNGVCTISADGLTVTFGATPNAGVLDTHREAYAGGVFRHLLTEGTTVTGNFMQERNILRYDETAREAILDVALDPIPTTDDGLIYYEIAPSIYKGMDTVVSLYAAYKICLTEGNRKRADGILTAYRNEIRNVRLTAYYTNMKDAPKLRSDSHENRRFSRSWRI</sequence>
<proteinExistence type="predicted"/>
<protein>
    <submittedName>
        <fullName evidence="1">Uncharacterized protein</fullName>
    </submittedName>
</protein>
<dbReference type="EMBL" id="LAZR01000911">
    <property type="protein sequence ID" value="KKN54816.1"/>
    <property type="molecule type" value="Genomic_DNA"/>
</dbReference>
<comment type="caution">
    <text evidence="1">The sequence shown here is derived from an EMBL/GenBank/DDBJ whole genome shotgun (WGS) entry which is preliminary data.</text>
</comment>
<dbReference type="AlphaFoldDB" id="A0A0F9U0G2"/>